<evidence type="ECO:0000256" key="1">
    <source>
        <dbReference type="SAM" id="SignalP"/>
    </source>
</evidence>
<organism evidence="2">
    <name type="scientific">Xenopsylla cheopis</name>
    <name type="common">Oriental rat flea</name>
    <name type="synonym">Pulex cheopis</name>
    <dbReference type="NCBI Taxonomy" id="163159"/>
    <lineage>
        <taxon>Eukaryota</taxon>
        <taxon>Metazoa</taxon>
        <taxon>Ecdysozoa</taxon>
        <taxon>Arthropoda</taxon>
        <taxon>Hexapoda</taxon>
        <taxon>Insecta</taxon>
        <taxon>Pterygota</taxon>
        <taxon>Neoptera</taxon>
        <taxon>Endopterygota</taxon>
        <taxon>Siphonaptera</taxon>
        <taxon>Pulicidae</taxon>
        <taxon>Xenopsyllinae</taxon>
        <taxon>Xenopsylla</taxon>
    </lineage>
</organism>
<dbReference type="AlphaFoldDB" id="A0A6M2DW48"/>
<name>A0A6M2DW48_XENCH</name>
<evidence type="ECO:0000313" key="2">
    <source>
        <dbReference type="EMBL" id="NOV50586.1"/>
    </source>
</evidence>
<feature type="signal peptide" evidence="1">
    <location>
        <begin position="1"/>
        <end position="16"/>
    </location>
</feature>
<dbReference type="EMBL" id="GIIL01006860">
    <property type="protein sequence ID" value="NOV50586.1"/>
    <property type="molecule type" value="Transcribed_RNA"/>
</dbReference>
<sequence length="81" mass="9708">MKKCMLILLNFYAVHAIRHFCPLLNWTDMKVITGKQECLNVRNVIRRSLTNRDWNDTRLYMQKKSLINVIIAMRVLLLMEN</sequence>
<feature type="chain" id="PRO_5026807792" evidence="1">
    <location>
        <begin position="17"/>
        <end position="81"/>
    </location>
</feature>
<accession>A0A6M2DW48</accession>
<keyword evidence="1" id="KW-0732">Signal</keyword>
<proteinExistence type="predicted"/>
<reference evidence="2" key="1">
    <citation type="submission" date="2020-03" db="EMBL/GenBank/DDBJ databases">
        <title>Transcriptomic Profiling of the Digestive Tract of the Rat Flea, Xenopsylla cheopis, Following Blood Feeding and Infection with Yersinia pestis.</title>
        <authorList>
            <person name="Bland D.M."/>
            <person name="Martens C.A."/>
            <person name="Virtaneva K."/>
            <person name="Kanakabandi K."/>
            <person name="Long D."/>
            <person name="Rosenke R."/>
            <person name="Saturday G.A."/>
            <person name="Hoyt F.H."/>
            <person name="Bruno D.P."/>
            <person name="Ribeiro J.M.C."/>
            <person name="Hinnebusch J."/>
        </authorList>
    </citation>
    <scope>NUCLEOTIDE SEQUENCE</scope>
</reference>
<protein>
    <submittedName>
        <fullName evidence="2">Putative secreted protein</fullName>
    </submittedName>
</protein>